<comment type="caution">
    <text evidence="2">The sequence shown here is derived from an EMBL/GenBank/DDBJ whole genome shotgun (WGS) entry which is preliminary data.</text>
</comment>
<feature type="transmembrane region" description="Helical" evidence="1">
    <location>
        <begin position="343"/>
        <end position="364"/>
    </location>
</feature>
<accession>A0ABQ1UIL2</accession>
<feature type="transmembrane region" description="Helical" evidence="1">
    <location>
        <begin position="21"/>
        <end position="40"/>
    </location>
</feature>
<evidence type="ECO:0000313" key="3">
    <source>
        <dbReference type="Proteomes" id="UP000632454"/>
    </source>
</evidence>
<evidence type="ECO:0000313" key="2">
    <source>
        <dbReference type="EMBL" id="GGF17383.1"/>
    </source>
</evidence>
<dbReference type="RefSeq" id="WP_188487754.1">
    <property type="nucleotide sequence ID" value="NZ_BMCS01000001.1"/>
</dbReference>
<feature type="transmembrane region" description="Helical" evidence="1">
    <location>
        <begin position="174"/>
        <end position="192"/>
    </location>
</feature>
<reference evidence="3" key="1">
    <citation type="journal article" date="2019" name="Int. J. Syst. Evol. Microbiol.">
        <title>The Global Catalogue of Microorganisms (GCM) 10K type strain sequencing project: providing services to taxonomists for standard genome sequencing and annotation.</title>
        <authorList>
            <consortium name="The Broad Institute Genomics Platform"/>
            <consortium name="The Broad Institute Genome Sequencing Center for Infectious Disease"/>
            <person name="Wu L."/>
            <person name="Ma J."/>
        </authorList>
    </citation>
    <scope>NUCLEOTIDE SEQUENCE [LARGE SCALE GENOMIC DNA]</scope>
    <source>
        <strain evidence="3">CCM 7855</strain>
    </source>
</reference>
<keyword evidence="1" id="KW-1133">Transmembrane helix</keyword>
<name>A0ABQ1UIL2_9NOCA</name>
<dbReference type="Proteomes" id="UP000632454">
    <property type="component" value="Unassembled WGS sequence"/>
</dbReference>
<feature type="transmembrane region" description="Helical" evidence="1">
    <location>
        <begin position="135"/>
        <end position="154"/>
    </location>
</feature>
<feature type="transmembrane region" description="Helical" evidence="1">
    <location>
        <begin position="279"/>
        <end position="305"/>
    </location>
</feature>
<dbReference type="EMBL" id="BMCS01000001">
    <property type="protein sequence ID" value="GGF17383.1"/>
    <property type="molecule type" value="Genomic_DNA"/>
</dbReference>
<sequence>MPPVSTTDRWRLRLLAARGNIAVVLLVLVVLSLILMWLGYLGKLDCGGAPYFADGRSEHWPVGKNELLMPCYSDLQFLWIGRDINNHVFPYIHGGITDDGVLYGGVVEYPVLSGLLMYFGAIGAHTDTQFFQHSALILLPFGILITVLLGLMTRWRALLWAGTPPLILYSFHNWETPVVATVVGAVAVMYFGAQESPRTGRRRIPFLTAAIIAAVLLSIGFSLKLYPGLFVVPLVAYVLTRGQGARSAGDWSIEEPADAERSGALRGRMLSVRRAGLDWVGAAWVTGAAIVTVLAAQLPFMILGFEGWKAALSFQGKRRSDVDTNSIWYWGVRHLTDAAGISYNSVVGVASPLLILASFVLVVYLGVRVWRTGEPYPWIGVSAAMLAGFMLFHKVHSPQYTLWILPFFVLLRVAWPIIVLYLLADLSLDLTIFRLFGIYTSGSPMKWWVMGGVQFGVWTHALLLAILIFAFVRAPVRMYARKTVGPPDKVPDTVSV</sequence>
<feature type="transmembrane region" description="Helical" evidence="1">
    <location>
        <begin position="400"/>
        <end position="424"/>
    </location>
</feature>
<feature type="transmembrane region" description="Helical" evidence="1">
    <location>
        <begin position="447"/>
        <end position="472"/>
    </location>
</feature>
<feature type="transmembrane region" description="Helical" evidence="1">
    <location>
        <begin position="204"/>
        <end position="223"/>
    </location>
</feature>
<protein>
    <submittedName>
        <fullName evidence="2">Membrane protein</fullName>
    </submittedName>
</protein>
<organism evidence="2 3">
    <name type="scientific">Williamsia phyllosphaerae</name>
    <dbReference type="NCBI Taxonomy" id="885042"/>
    <lineage>
        <taxon>Bacteria</taxon>
        <taxon>Bacillati</taxon>
        <taxon>Actinomycetota</taxon>
        <taxon>Actinomycetes</taxon>
        <taxon>Mycobacteriales</taxon>
        <taxon>Nocardiaceae</taxon>
        <taxon>Williamsia</taxon>
    </lineage>
</organism>
<keyword evidence="1" id="KW-0812">Transmembrane</keyword>
<keyword evidence="1" id="KW-0472">Membrane</keyword>
<evidence type="ECO:0000256" key="1">
    <source>
        <dbReference type="SAM" id="Phobius"/>
    </source>
</evidence>
<feature type="transmembrane region" description="Helical" evidence="1">
    <location>
        <begin position="101"/>
        <end position="123"/>
    </location>
</feature>
<keyword evidence="3" id="KW-1185">Reference proteome</keyword>
<proteinExistence type="predicted"/>
<feature type="transmembrane region" description="Helical" evidence="1">
    <location>
        <begin position="376"/>
        <end position="393"/>
    </location>
</feature>
<gene>
    <name evidence="2" type="ORF">GCM10007298_11740</name>
</gene>